<reference evidence="3 4" key="1">
    <citation type="submission" date="2024-07" db="EMBL/GenBank/DDBJ databases">
        <title>Chromosome-level genome assembly of the water stick insect Ranatra chinensis (Heteroptera: Nepidae).</title>
        <authorList>
            <person name="Liu X."/>
        </authorList>
    </citation>
    <scope>NUCLEOTIDE SEQUENCE [LARGE SCALE GENOMIC DNA]</scope>
    <source>
        <strain evidence="3">Cailab_2021Rc</strain>
        <tissue evidence="3">Muscle</tissue>
    </source>
</reference>
<accession>A0ABD0Z5R6</accession>
<name>A0ABD0Z5R6_9HEMI</name>
<comment type="caution">
    <text evidence="3">The sequence shown here is derived from an EMBL/GenBank/DDBJ whole genome shotgun (WGS) entry which is preliminary data.</text>
</comment>
<dbReference type="Proteomes" id="UP001558652">
    <property type="component" value="Unassembled WGS sequence"/>
</dbReference>
<dbReference type="AlphaFoldDB" id="A0ABD0Z5R6"/>
<keyword evidence="1" id="KW-1133">Transmembrane helix</keyword>
<keyword evidence="1" id="KW-0812">Transmembrane</keyword>
<evidence type="ECO:0000313" key="4">
    <source>
        <dbReference type="Proteomes" id="UP001558652"/>
    </source>
</evidence>
<keyword evidence="1" id="KW-0472">Membrane</keyword>
<dbReference type="InterPro" id="IPR031941">
    <property type="entry name" value="DUF4773"/>
</dbReference>
<evidence type="ECO:0000259" key="2">
    <source>
        <dbReference type="Pfam" id="PF15998"/>
    </source>
</evidence>
<protein>
    <recommendedName>
        <fullName evidence="2">DUF4773 domain-containing protein</fullName>
    </recommendedName>
</protein>
<dbReference type="Pfam" id="PF15998">
    <property type="entry name" value="DUF4773"/>
    <property type="match status" value="1"/>
</dbReference>
<dbReference type="EMBL" id="JBFDAA010000007">
    <property type="protein sequence ID" value="KAL1130724.1"/>
    <property type="molecule type" value="Genomic_DNA"/>
</dbReference>
<organism evidence="3 4">
    <name type="scientific">Ranatra chinensis</name>
    <dbReference type="NCBI Taxonomy" id="642074"/>
    <lineage>
        <taxon>Eukaryota</taxon>
        <taxon>Metazoa</taxon>
        <taxon>Ecdysozoa</taxon>
        <taxon>Arthropoda</taxon>
        <taxon>Hexapoda</taxon>
        <taxon>Insecta</taxon>
        <taxon>Pterygota</taxon>
        <taxon>Neoptera</taxon>
        <taxon>Paraneoptera</taxon>
        <taxon>Hemiptera</taxon>
        <taxon>Heteroptera</taxon>
        <taxon>Panheteroptera</taxon>
        <taxon>Nepomorpha</taxon>
        <taxon>Nepidae</taxon>
        <taxon>Ranatrinae</taxon>
        <taxon>Ranatra</taxon>
    </lineage>
</organism>
<proteinExistence type="predicted"/>
<feature type="transmembrane region" description="Helical" evidence="1">
    <location>
        <begin position="29"/>
        <end position="47"/>
    </location>
</feature>
<gene>
    <name evidence="3" type="ORF">AAG570_011965</name>
</gene>
<keyword evidence="4" id="KW-1185">Reference proteome</keyword>
<feature type="domain" description="DUF4773" evidence="2">
    <location>
        <begin position="71"/>
        <end position="128"/>
    </location>
</feature>
<sequence length="163" mass="18671">MANSRNLFAPTNLQQGTADHGKKKKMKSINIFCWLFLFLATIFFQQVNSDDFDEYDDWEDDFAVIEDITAEEDKCANAPYTGKIGKICLVMYNMTVDHFGFHVCSKLSIKLLTKQLITFDFQCLLMDKKKITVERPSDDPNSALLNINIHKNLTVPHITVGKK</sequence>
<evidence type="ECO:0000256" key="1">
    <source>
        <dbReference type="SAM" id="Phobius"/>
    </source>
</evidence>
<evidence type="ECO:0000313" key="3">
    <source>
        <dbReference type="EMBL" id="KAL1130724.1"/>
    </source>
</evidence>